<evidence type="ECO:0000313" key="1">
    <source>
        <dbReference type="EMBL" id="GGY79523.1"/>
    </source>
</evidence>
<evidence type="ECO:0000313" key="2">
    <source>
        <dbReference type="Proteomes" id="UP000619761"/>
    </source>
</evidence>
<gene>
    <name evidence="1" type="ORF">GCM10011613_25480</name>
</gene>
<accession>A0ABQ3B7V8</accession>
<keyword evidence="2" id="KW-1185">Reference proteome</keyword>
<dbReference type="Proteomes" id="UP000619761">
    <property type="component" value="Unassembled WGS sequence"/>
</dbReference>
<protein>
    <submittedName>
        <fullName evidence="1">Uncharacterized protein</fullName>
    </submittedName>
</protein>
<organism evidence="1 2">
    <name type="scientific">Cellvibrio zantedeschiae</name>
    <dbReference type="NCBI Taxonomy" id="1237077"/>
    <lineage>
        <taxon>Bacteria</taxon>
        <taxon>Pseudomonadati</taxon>
        <taxon>Pseudomonadota</taxon>
        <taxon>Gammaproteobacteria</taxon>
        <taxon>Cellvibrionales</taxon>
        <taxon>Cellvibrionaceae</taxon>
        <taxon>Cellvibrio</taxon>
    </lineage>
</organism>
<name>A0ABQ3B7V8_9GAMM</name>
<dbReference type="RefSeq" id="WP_189419171.1">
    <property type="nucleotide sequence ID" value="NZ_BMYZ01000002.1"/>
</dbReference>
<dbReference type="EMBL" id="BMYZ01000002">
    <property type="protein sequence ID" value="GGY79523.1"/>
    <property type="molecule type" value="Genomic_DNA"/>
</dbReference>
<sequence>MNFYNVAEASAPLFVDAYALEGERWVFGSFWGGETVLQEFIARLSLPGSDELGLRGFTLETPAGALHKKITAGQVDRLTKLTGRTPVTTVLGSLCNVWVFDPALQRADRGSGECYVLSGLKDDPTEVRARLWHAIQDLSQLPLLDHWQDYLVPEFFDRGWIHSLDGEGVAGYRVKLPGDEFESLVTDAIKSQVLLMSASDVPHQRNLW</sequence>
<proteinExistence type="predicted"/>
<comment type="caution">
    <text evidence="1">The sequence shown here is derived from an EMBL/GenBank/DDBJ whole genome shotgun (WGS) entry which is preliminary data.</text>
</comment>
<reference evidence="2" key="1">
    <citation type="journal article" date="2019" name="Int. J. Syst. Evol. Microbiol.">
        <title>The Global Catalogue of Microorganisms (GCM) 10K type strain sequencing project: providing services to taxonomists for standard genome sequencing and annotation.</title>
        <authorList>
            <consortium name="The Broad Institute Genomics Platform"/>
            <consortium name="The Broad Institute Genome Sequencing Center for Infectious Disease"/>
            <person name="Wu L."/>
            <person name="Ma J."/>
        </authorList>
    </citation>
    <scope>NUCLEOTIDE SEQUENCE [LARGE SCALE GENOMIC DNA]</scope>
    <source>
        <strain evidence="2">KCTC 32239</strain>
    </source>
</reference>